<organism evidence="2 3">
    <name type="scientific">Ancylostoma caninum</name>
    <name type="common">Dog hookworm</name>
    <dbReference type="NCBI Taxonomy" id="29170"/>
    <lineage>
        <taxon>Eukaryota</taxon>
        <taxon>Metazoa</taxon>
        <taxon>Ecdysozoa</taxon>
        <taxon>Nematoda</taxon>
        <taxon>Chromadorea</taxon>
        <taxon>Rhabditida</taxon>
        <taxon>Rhabditina</taxon>
        <taxon>Rhabditomorpha</taxon>
        <taxon>Strongyloidea</taxon>
        <taxon>Ancylostomatidae</taxon>
        <taxon>Ancylostomatinae</taxon>
        <taxon>Ancylostoma</taxon>
    </lineage>
</organism>
<accession>A0A368G4X4</accession>
<proteinExistence type="predicted"/>
<keyword evidence="3" id="KW-1185">Reference proteome</keyword>
<sequence>MPPILPPIPSVSMPDVTKPPPPIPNIIAASNPHQSISPPIQASFPQAYPAEMSSPPCPSIPPWSPTRPPPVSLGNTTASTFLQAALRPNTTFQCSGPFGPPINPPRGAFTQPPDGFDIPQRCCELHRFFYQYPSVWLENLVHFLWSFLCSSTNDFSLKQRGLDFCCRAFGFVFSFFIVEAKLIRCSLIVEMFSGHSRRSRLRCVSKIVNRLVVLLLGSALTKSLARAPRIVVRRSLQHRDRALRRICHVLLSAYKD</sequence>
<protein>
    <submittedName>
        <fullName evidence="2">Uncharacterized protein</fullName>
    </submittedName>
</protein>
<evidence type="ECO:0000313" key="2">
    <source>
        <dbReference type="EMBL" id="RCN38349.1"/>
    </source>
</evidence>
<evidence type="ECO:0000256" key="1">
    <source>
        <dbReference type="SAM" id="MobiDB-lite"/>
    </source>
</evidence>
<evidence type="ECO:0000313" key="3">
    <source>
        <dbReference type="Proteomes" id="UP000252519"/>
    </source>
</evidence>
<reference evidence="2 3" key="1">
    <citation type="submission" date="2014-10" db="EMBL/GenBank/DDBJ databases">
        <title>Draft genome of the hookworm Ancylostoma caninum.</title>
        <authorList>
            <person name="Mitreva M."/>
        </authorList>
    </citation>
    <scope>NUCLEOTIDE SEQUENCE [LARGE SCALE GENOMIC DNA]</scope>
    <source>
        <strain evidence="2 3">Baltimore</strain>
    </source>
</reference>
<name>A0A368G4X4_ANCCA</name>
<gene>
    <name evidence="2" type="ORF">ANCCAN_15738</name>
</gene>
<dbReference type="AlphaFoldDB" id="A0A368G4X4"/>
<feature type="region of interest" description="Disordered" evidence="1">
    <location>
        <begin position="1"/>
        <end position="21"/>
    </location>
</feature>
<dbReference type="Proteomes" id="UP000252519">
    <property type="component" value="Unassembled WGS sequence"/>
</dbReference>
<dbReference type="EMBL" id="JOJR01000407">
    <property type="protein sequence ID" value="RCN38349.1"/>
    <property type="molecule type" value="Genomic_DNA"/>
</dbReference>
<comment type="caution">
    <text evidence="2">The sequence shown here is derived from an EMBL/GenBank/DDBJ whole genome shotgun (WGS) entry which is preliminary data.</text>
</comment>